<proteinExistence type="predicted"/>
<name>A0A3N4M925_9PEZI</name>
<dbReference type="EMBL" id="ML121527">
    <property type="protein sequence ID" value="RPB29929.1"/>
    <property type="molecule type" value="Genomic_DNA"/>
</dbReference>
<evidence type="ECO:0000256" key="1">
    <source>
        <dbReference type="SAM" id="MobiDB-lite"/>
    </source>
</evidence>
<reference evidence="2 3" key="1">
    <citation type="journal article" date="2018" name="Nat. Ecol. Evol.">
        <title>Pezizomycetes genomes reveal the molecular basis of ectomycorrhizal truffle lifestyle.</title>
        <authorList>
            <person name="Murat C."/>
            <person name="Payen T."/>
            <person name="Noel B."/>
            <person name="Kuo A."/>
            <person name="Morin E."/>
            <person name="Chen J."/>
            <person name="Kohler A."/>
            <person name="Krizsan K."/>
            <person name="Balestrini R."/>
            <person name="Da Silva C."/>
            <person name="Montanini B."/>
            <person name="Hainaut M."/>
            <person name="Levati E."/>
            <person name="Barry K.W."/>
            <person name="Belfiori B."/>
            <person name="Cichocki N."/>
            <person name="Clum A."/>
            <person name="Dockter R.B."/>
            <person name="Fauchery L."/>
            <person name="Guy J."/>
            <person name="Iotti M."/>
            <person name="Le Tacon F."/>
            <person name="Lindquist E.A."/>
            <person name="Lipzen A."/>
            <person name="Malagnac F."/>
            <person name="Mello A."/>
            <person name="Molinier V."/>
            <person name="Miyauchi S."/>
            <person name="Poulain J."/>
            <person name="Riccioni C."/>
            <person name="Rubini A."/>
            <person name="Sitrit Y."/>
            <person name="Splivallo R."/>
            <person name="Traeger S."/>
            <person name="Wang M."/>
            <person name="Zifcakova L."/>
            <person name="Wipf D."/>
            <person name="Zambonelli A."/>
            <person name="Paolocci F."/>
            <person name="Nowrousian M."/>
            <person name="Ottonello S."/>
            <person name="Baldrian P."/>
            <person name="Spatafora J.W."/>
            <person name="Henrissat B."/>
            <person name="Nagy L.G."/>
            <person name="Aury J.M."/>
            <person name="Wincker P."/>
            <person name="Grigoriev I.V."/>
            <person name="Bonfante P."/>
            <person name="Martin F.M."/>
        </authorList>
    </citation>
    <scope>NUCLEOTIDE SEQUENCE [LARGE SCALE GENOMIC DNA]</scope>
    <source>
        <strain evidence="2 3">ATCC MYA-4762</strain>
    </source>
</reference>
<accession>A0A3N4M925</accession>
<evidence type="ECO:0000313" key="2">
    <source>
        <dbReference type="EMBL" id="RPB29929.1"/>
    </source>
</evidence>
<dbReference type="InParanoid" id="A0A3N4M925"/>
<dbReference type="AlphaFoldDB" id="A0A3N4M925"/>
<feature type="region of interest" description="Disordered" evidence="1">
    <location>
        <begin position="41"/>
        <end position="63"/>
    </location>
</feature>
<protein>
    <submittedName>
        <fullName evidence="2">Uncharacterized protein</fullName>
    </submittedName>
</protein>
<gene>
    <name evidence="2" type="ORF">L211DRAFT_52665</name>
</gene>
<organism evidence="2 3">
    <name type="scientific">Terfezia boudieri ATCC MYA-4762</name>
    <dbReference type="NCBI Taxonomy" id="1051890"/>
    <lineage>
        <taxon>Eukaryota</taxon>
        <taxon>Fungi</taxon>
        <taxon>Dikarya</taxon>
        <taxon>Ascomycota</taxon>
        <taxon>Pezizomycotina</taxon>
        <taxon>Pezizomycetes</taxon>
        <taxon>Pezizales</taxon>
        <taxon>Pezizaceae</taxon>
        <taxon>Terfezia</taxon>
    </lineage>
</organism>
<sequence>MMGKEDKDEVVFAGKPWALGYSPRVWGKGRELARRGGLELANVGGGKKPPRRRRDFEGGGWSLSKKSYRDLEQVYCNSRWFNGELEGFNMEYTTVDRGGDILESITVRPVMPNGEVTFGMSHHWSLTTPRRRAGETGMAPLGLG</sequence>
<keyword evidence="3" id="KW-1185">Reference proteome</keyword>
<evidence type="ECO:0000313" key="3">
    <source>
        <dbReference type="Proteomes" id="UP000267821"/>
    </source>
</evidence>
<dbReference type="Proteomes" id="UP000267821">
    <property type="component" value="Unassembled WGS sequence"/>
</dbReference>